<accession>A0A9W5IQN5</accession>
<dbReference type="Proteomes" id="UP000004621">
    <property type="component" value="Unassembled WGS sequence"/>
</dbReference>
<gene>
    <name evidence="1" type="ORF">NEISUBOT_04638</name>
</gene>
<reference evidence="1 2" key="1">
    <citation type="submission" date="2010-01" db="EMBL/GenBank/DDBJ databases">
        <authorList>
            <person name="Weinstock G."/>
            <person name="Sodergren E."/>
            <person name="Clifton S."/>
            <person name="Fulton L."/>
            <person name="Fulton B."/>
            <person name="Courtney L."/>
            <person name="Fronick C."/>
            <person name="Harrison M."/>
            <person name="Strong C."/>
            <person name="Farmer C."/>
            <person name="Delahaunty K."/>
            <person name="Markovic C."/>
            <person name="Hall O."/>
            <person name="Minx P."/>
            <person name="Tomlinson C."/>
            <person name="Mitreva M."/>
            <person name="Nelson J."/>
            <person name="Hou S."/>
            <person name="Wollam A."/>
            <person name="Pepin K.H."/>
            <person name="Johnson M."/>
            <person name="Bhonagiri V."/>
            <person name="Nash W.E."/>
            <person name="Warren W."/>
            <person name="Chinwalla A."/>
            <person name="Mardis E.R."/>
            <person name="Wilson R.K."/>
        </authorList>
    </citation>
    <scope>NUCLEOTIDE SEQUENCE [LARGE SCALE GENOMIC DNA]</scope>
    <source>
        <strain evidence="1 2">NJ9703</strain>
    </source>
</reference>
<proteinExistence type="predicted"/>
<evidence type="ECO:0000313" key="2">
    <source>
        <dbReference type="Proteomes" id="UP000004621"/>
    </source>
</evidence>
<comment type="caution">
    <text evidence="1">The sequence shown here is derived from an EMBL/GenBank/DDBJ whole genome shotgun (WGS) entry which is preliminary data.</text>
</comment>
<evidence type="ECO:0000313" key="1">
    <source>
        <dbReference type="EMBL" id="EFC51930.1"/>
    </source>
</evidence>
<dbReference type="EMBL" id="ACEO02000007">
    <property type="protein sequence ID" value="EFC51930.1"/>
    <property type="molecule type" value="Genomic_DNA"/>
</dbReference>
<name>A0A9W5IQN5_NEISU</name>
<dbReference type="AlphaFoldDB" id="A0A9W5IQN5"/>
<sequence length="55" mass="5809">MTVDGFGAGERFQAALGKGNLKMGRPSERAVSDGLLVAWVVNPTQNRLFNGFVGA</sequence>
<organism evidence="1 2">
    <name type="scientific">Neisseria subflava NJ9703</name>
    <dbReference type="NCBI Taxonomy" id="546268"/>
    <lineage>
        <taxon>Bacteria</taxon>
        <taxon>Pseudomonadati</taxon>
        <taxon>Pseudomonadota</taxon>
        <taxon>Betaproteobacteria</taxon>
        <taxon>Neisseriales</taxon>
        <taxon>Neisseriaceae</taxon>
        <taxon>Neisseria</taxon>
    </lineage>
</organism>
<protein>
    <submittedName>
        <fullName evidence="1">Uncharacterized protein</fullName>
    </submittedName>
</protein>